<dbReference type="InterPro" id="IPR000253">
    <property type="entry name" value="FHA_dom"/>
</dbReference>
<evidence type="ECO:0000256" key="1">
    <source>
        <dbReference type="ARBA" id="ARBA00022679"/>
    </source>
</evidence>
<dbReference type="GO" id="GO:0061630">
    <property type="term" value="F:ubiquitin protein ligase activity"/>
    <property type="evidence" value="ECO:0007669"/>
    <property type="project" value="TreeGrafter"/>
</dbReference>
<organism evidence="10 11">
    <name type="scientific">Mucor circinelloides f. circinelloides (strain 1006PhL)</name>
    <name type="common">Mucormycosis agent</name>
    <name type="synonym">Calyptromyces circinelloides</name>
    <dbReference type="NCBI Taxonomy" id="1220926"/>
    <lineage>
        <taxon>Eukaryota</taxon>
        <taxon>Fungi</taxon>
        <taxon>Fungi incertae sedis</taxon>
        <taxon>Mucoromycota</taxon>
        <taxon>Mucoromycotina</taxon>
        <taxon>Mucoromycetes</taxon>
        <taxon>Mucorales</taxon>
        <taxon>Mucorineae</taxon>
        <taxon>Mucoraceae</taxon>
        <taxon>Mucor</taxon>
    </lineage>
</organism>
<feature type="compositionally biased region" description="Basic and acidic residues" evidence="7">
    <location>
        <begin position="463"/>
        <end position="480"/>
    </location>
</feature>
<accession>S2KB80</accession>
<dbReference type="Pfam" id="PF00498">
    <property type="entry name" value="FHA"/>
    <property type="match status" value="1"/>
</dbReference>
<dbReference type="OMA" id="GNQHESA"/>
<evidence type="ECO:0000256" key="3">
    <source>
        <dbReference type="ARBA" id="ARBA00022771"/>
    </source>
</evidence>
<keyword evidence="11" id="KW-1185">Reference proteome</keyword>
<dbReference type="GO" id="GO:0006511">
    <property type="term" value="P:ubiquitin-dependent protein catabolic process"/>
    <property type="evidence" value="ECO:0007669"/>
    <property type="project" value="TreeGrafter"/>
</dbReference>
<keyword evidence="1" id="KW-0808">Transferase</keyword>
<keyword evidence="2" id="KW-0479">Metal-binding</keyword>
<dbReference type="EMBL" id="KE123933">
    <property type="protein sequence ID" value="EPB89565.1"/>
    <property type="molecule type" value="Genomic_DNA"/>
</dbReference>
<feature type="compositionally biased region" description="Acidic residues" evidence="7">
    <location>
        <begin position="411"/>
        <end position="421"/>
    </location>
</feature>
<feature type="compositionally biased region" description="Low complexity" evidence="7">
    <location>
        <begin position="36"/>
        <end position="67"/>
    </location>
</feature>
<dbReference type="Gene3D" id="3.30.40.10">
    <property type="entry name" value="Zinc/RING finger domain, C3HC4 (zinc finger)"/>
    <property type="match status" value="1"/>
</dbReference>
<dbReference type="GO" id="GO:0005829">
    <property type="term" value="C:cytosol"/>
    <property type="evidence" value="ECO:0007669"/>
    <property type="project" value="TreeGrafter"/>
</dbReference>
<evidence type="ECO:0000256" key="5">
    <source>
        <dbReference type="ARBA" id="ARBA00022833"/>
    </source>
</evidence>
<dbReference type="SUPFAM" id="SSF57850">
    <property type="entry name" value="RING/U-box"/>
    <property type="match status" value="1"/>
</dbReference>
<feature type="domain" description="RING-type" evidence="9">
    <location>
        <begin position="318"/>
        <end position="362"/>
    </location>
</feature>
<dbReference type="PROSITE" id="PS50089">
    <property type="entry name" value="ZF_RING_2"/>
    <property type="match status" value="1"/>
</dbReference>
<name>S2KB80_MUCC1</name>
<evidence type="ECO:0000256" key="7">
    <source>
        <dbReference type="SAM" id="MobiDB-lite"/>
    </source>
</evidence>
<feature type="compositionally biased region" description="Low complexity" evidence="7">
    <location>
        <begin position="506"/>
        <end position="519"/>
    </location>
</feature>
<dbReference type="AlphaFoldDB" id="S2KB80"/>
<dbReference type="GO" id="GO:0008270">
    <property type="term" value="F:zinc ion binding"/>
    <property type="evidence" value="ECO:0007669"/>
    <property type="project" value="UniProtKB-KW"/>
</dbReference>
<evidence type="ECO:0000256" key="6">
    <source>
        <dbReference type="PROSITE-ProRule" id="PRU00175"/>
    </source>
</evidence>
<keyword evidence="3 6" id="KW-0863">Zinc-finger</keyword>
<dbReference type="InterPro" id="IPR008984">
    <property type="entry name" value="SMAD_FHA_dom_sf"/>
</dbReference>
<evidence type="ECO:0000313" key="11">
    <source>
        <dbReference type="Proteomes" id="UP000014254"/>
    </source>
</evidence>
<dbReference type="OrthoDB" id="687730at2759"/>
<evidence type="ECO:0000256" key="4">
    <source>
        <dbReference type="ARBA" id="ARBA00022786"/>
    </source>
</evidence>
<reference evidence="11" key="1">
    <citation type="submission" date="2013-05" db="EMBL/GenBank/DDBJ databases">
        <title>The Genome sequence of Mucor circinelloides f. circinelloides 1006PhL.</title>
        <authorList>
            <consortium name="The Broad Institute Genomics Platform"/>
            <person name="Cuomo C."/>
            <person name="Earl A."/>
            <person name="Findley K."/>
            <person name="Lee S.C."/>
            <person name="Walker B."/>
            <person name="Young S."/>
            <person name="Zeng Q."/>
            <person name="Gargeya S."/>
            <person name="Fitzgerald M."/>
            <person name="Haas B."/>
            <person name="Abouelleil A."/>
            <person name="Allen A.W."/>
            <person name="Alvarado L."/>
            <person name="Arachchi H.M."/>
            <person name="Berlin A.M."/>
            <person name="Chapman S.B."/>
            <person name="Gainer-Dewar J."/>
            <person name="Goldberg J."/>
            <person name="Griggs A."/>
            <person name="Gujja S."/>
            <person name="Hansen M."/>
            <person name="Howarth C."/>
            <person name="Imamovic A."/>
            <person name="Ireland A."/>
            <person name="Larimer J."/>
            <person name="McCowan C."/>
            <person name="Murphy C."/>
            <person name="Pearson M."/>
            <person name="Poon T.W."/>
            <person name="Priest M."/>
            <person name="Roberts A."/>
            <person name="Saif S."/>
            <person name="Shea T."/>
            <person name="Sisk P."/>
            <person name="Sykes S."/>
            <person name="Wortman J."/>
            <person name="Nusbaum C."/>
            <person name="Birren B."/>
        </authorList>
    </citation>
    <scope>NUCLEOTIDE SEQUENCE [LARGE SCALE GENOMIC DNA]</scope>
    <source>
        <strain evidence="11">1006PhL</strain>
    </source>
</reference>
<dbReference type="PANTHER" id="PTHR15067">
    <property type="entry name" value="E3 UBIQUITIN-PROTEIN LIGASE RNF8"/>
    <property type="match status" value="1"/>
</dbReference>
<dbReference type="GO" id="GO:0016567">
    <property type="term" value="P:protein ubiquitination"/>
    <property type="evidence" value="ECO:0007669"/>
    <property type="project" value="TreeGrafter"/>
</dbReference>
<gene>
    <name evidence="10" type="ORF">HMPREF1544_03649</name>
</gene>
<dbReference type="FunCoup" id="S2KB80">
    <property type="interactions" value="13"/>
</dbReference>
<evidence type="ECO:0008006" key="12">
    <source>
        <dbReference type="Google" id="ProtNLM"/>
    </source>
</evidence>
<dbReference type="PANTHER" id="PTHR15067:SF7">
    <property type="entry name" value="E3 UBIQUITIN-PROTEIN LIGASE DMA1-RELATED"/>
    <property type="match status" value="1"/>
</dbReference>
<feature type="region of interest" description="Disordered" evidence="7">
    <location>
        <begin position="1"/>
        <end position="89"/>
    </location>
</feature>
<proteinExistence type="predicted"/>
<dbReference type="Proteomes" id="UP000014254">
    <property type="component" value="Unassembled WGS sequence"/>
</dbReference>
<dbReference type="Gene3D" id="2.60.200.20">
    <property type="match status" value="1"/>
</dbReference>
<evidence type="ECO:0000259" key="8">
    <source>
        <dbReference type="PROSITE" id="PS50006"/>
    </source>
</evidence>
<protein>
    <recommendedName>
        <fullName evidence="12">FHA domain-containing protein</fullName>
    </recommendedName>
</protein>
<feature type="compositionally biased region" description="Basic and acidic residues" evidence="7">
    <location>
        <begin position="422"/>
        <end position="441"/>
    </location>
</feature>
<dbReference type="SMART" id="SM00240">
    <property type="entry name" value="FHA"/>
    <property type="match status" value="1"/>
</dbReference>
<dbReference type="InterPro" id="IPR013083">
    <property type="entry name" value="Znf_RING/FYVE/PHD"/>
</dbReference>
<dbReference type="PROSITE" id="PS50006">
    <property type="entry name" value="FHA_DOMAIN"/>
    <property type="match status" value="1"/>
</dbReference>
<sequence>MPRNRSASTTSATSPPPPALITRGFQSLRRAHRRLSNSSPSSPIPSASQENNASDSQQQQQATDMTAPTRPSAESADSGNSNNSSSNVVRPRMRLVPNVGISSRSFVFEIIDRELEPGVIYRIGRFSDRNALADRLSFKSKVVSRNHAELWSEQGKVYIRDIGSSSGTFLNRIRLSPPSHISQPHEVRDGDAIQLGVDYQGGLEPIYRAVRIRVELNRQTQNANSPFTRTAFQQLRSHLIGTNIHSATTSPQQPQAASPSSNNSDFLVQPADLGLHREPTKVHEHSSDIVADVSNQVQLSEMMSRMPTDMSRADIQECCICLYAIAPFQALFLAPCSHIFHFKCLRPIVFQNYPGFSCPLCRSYFDLEASVAVEVDEVLDAINAAKELQEKQQQQSPKQSSISPIDTVPELNEEEEEEEEEGQQREERVNSDDGDEHHLDTAEGSLRPSSSIQSDLSSDIEEGNQHESAAEGDVVVKARLEAPSSAHDNIATPPVPFISIPEDEVTSATTPSSSSPSPAQAINVNSNRLQTTFGNRTANRGGEGLLSTTLVGSPIFDTNVLPTSTDSNA</sequence>
<feature type="compositionally biased region" description="Polar residues" evidence="7">
    <location>
        <begin position="520"/>
        <end position="538"/>
    </location>
</feature>
<evidence type="ECO:0000256" key="2">
    <source>
        <dbReference type="ARBA" id="ARBA00022723"/>
    </source>
</evidence>
<keyword evidence="4" id="KW-0833">Ubl conjugation pathway</keyword>
<evidence type="ECO:0000259" key="9">
    <source>
        <dbReference type="PROSITE" id="PS50089"/>
    </source>
</evidence>
<dbReference type="SUPFAM" id="SSF49879">
    <property type="entry name" value="SMAD/FHA domain"/>
    <property type="match status" value="1"/>
</dbReference>
<dbReference type="GO" id="GO:0000151">
    <property type="term" value="C:ubiquitin ligase complex"/>
    <property type="evidence" value="ECO:0007669"/>
    <property type="project" value="TreeGrafter"/>
</dbReference>
<dbReference type="SMART" id="SM00184">
    <property type="entry name" value="RING"/>
    <property type="match status" value="1"/>
</dbReference>
<dbReference type="GO" id="GO:0032153">
    <property type="term" value="C:cell division site"/>
    <property type="evidence" value="ECO:0007669"/>
    <property type="project" value="TreeGrafter"/>
</dbReference>
<dbReference type="InParanoid" id="S2KB80"/>
<feature type="region of interest" description="Disordered" evidence="7">
    <location>
        <begin position="389"/>
        <end position="545"/>
    </location>
</feature>
<feature type="domain" description="FHA" evidence="8">
    <location>
        <begin position="121"/>
        <end position="175"/>
    </location>
</feature>
<feature type="compositionally biased region" description="Low complexity" evidence="7">
    <location>
        <begin position="1"/>
        <end position="13"/>
    </location>
</feature>
<dbReference type="Pfam" id="PF17123">
    <property type="entry name" value="zf-RING_11"/>
    <property type="match status" value="1"/>
</dbReference>
<dbReference type="eggNOG" id="KOG3872">
    <property type="taxonomic scope" value="Eukaryota"/>
</dbReference>
<evidence type="ECO:0000313" key="10">
    <source>
        <dbReference type="EMBL" id="EPB89565.1"/>
    </source>
</evidence>
<feature type="compositionally biased region" description="Low complexity" evidence="7">
    <location>
        <begin position="391"/>
        <end position="405"/>
    </location>
</feature>
<dbReference type="STRING" id="1220926.S2KB80"/>
<feature type="compositionally biased region" description="Low complexity" evidence="7">
    <location>
        <begin position="445"/>
        <end position="457"/>
    </location>
</feature>
<keyword evidence="5" id="KW-0862">Zinc</keyword>
<dbReference type="InterPro" id="IPR001841">
    <property type="entry name" value="Znf_RING"/>
</dbReference>
<dbReference type="VEuPathDB" id="FungiDB:HMPREF1544_03649"/>